<dbReference type="InterPro" id="IPR053482">
    <property type="entry name" value="DPA-CoA_Dioxygenase"/>
</dbReference>
<dbReference type="RefSeq" id="WP_020865090.1">
    <property type="nucleotide sequence ID" value="NC_022785.1"/>
</dbReference>
<dbReference type="GO" id="GO:0006635">
    <property type="term" value="P:fatty acid beta-oxidation"/>
    <property type="evidence" value="ECO:0007669"/>
    <property type="project" value="TreeGrafter"/>
</dbReference>
<comment type="caution">
    <text evidence="1">The sequence shown here is derived from an EMBL/GenBank/DDBJ whole genome shotgun (WGS) entry which is preliminary data.</text>
</comment>
<dbReference type="Gene3D" id="3.90.226.10">
    <property type="entry name" value="2-enoyl-CoA Hydratase, Chain A, domain 1"/>
    <property type="match status" value="1"/>
</dbReference>
<reference evidence="1 2" key="1">
    <citation type="journal article" date="2018" name="J. Biol. Chem.">
        <title>Discovery of the actinoplanic acid pathway in Streptomyces rapamycinicus reveals a genetically conserved synergism with rapamycin.</title>
        <authorList>
            <person name="Mrak P."/>
            <person name="Krastel P."/>
            <person name="Pivk Lukancic P."/>
            <person name="Tao J."/>
            <person name="Pistorius D."/>
            <person name="Moore C.M."/>
        </authorList>
    </citation>
    <scope>NUCLEOTIDE SEQUENCE [LARGE SCALE GENOMIC DNA]</scope>
    <source>
        <strain evidence="1 2">NRRL 5491</strain>
    </source>
</reference>
<dbReference type="Proteomes" id="UP000281594">
    <property type="component" value="Unassembled WGS sequence"/>
</dbReference>
<dbReference type="SUPFAM" id="SSF52096">
    <property type="entry name" value="ClpP/crotonase"/>
    <property type="match status" value="1"/>
</dbReference>
<dbReference type="Pfam" id="PF00378">
    <property type="entry name" value="ECH_1"/>
    <property type="match status" value="1"/>
</dbReference>
<dbReference type="Gene3D" id="1.20.58.1300">
    <property type="match status" value="1"/>
</dbReference>
<protein>
    <submittedName>
        <fullName evidence="1">Enoyl-CoA hydratase</fullName>
    </submittedName>
</protein>
<dbReference type="eggNOG" id="COG1024">
    <property type="taxonomic scope" value="Bacteria"/>
</dbReference>
<dbReference type="NCBIfam" id="NF042432">
    <property type="entry name" value="DHPACoAdixog_DpgC"/>
    <property type="match status" value="1"/>
</dbReference>
<gene>
    <name evidence="1" type="ORF">D3C57_143415</name>
</gene>
<dbReference type="AlphaFoldDB" id="A0A0A0N5Q7"/>
<dbReference type="InterPro" id="IPR029045">
    <property type="entry name" value="ClpP/crotonase-like_dom_sf"/>
</dbReference>
<sequence length="456" mass="50152">MSAGVPSGVSLDPVPEPICGIETDARRLAEYIAGTERQLAALPPAPDRAPHDRDRAVAVHARARRARRVFLARHTETVYGMLTDGLARTVRLADLVYEAADRFPGLVPTRAQMAAERRFVQAEKEGREIDQGIFCGAVLRSPTAGRHLVETMLTPTPRALTLLDGFRTEGRIELDTVYLERRGVAGHIEFRNAGRLNAEDDRLITDLETAVDLVLLDEAVKVGVLRGGTVDHPKYRGRRVFSAGVNLTDLRDGRISFIEFLLGRELGYVNKMLRGLRTAPSPGDWCERSVGKPWIGAVDTFAIGGGMQLLLVLDHVIAEENAYISLPAAEEGIVPGLGNLRLTRLTGARLARQVVLGGRRIAATEPEARYVCDAVVPAEDMDGAVDRAVEALRAPAVSANRHMLTVAEEPLDLYRAYLAEFAVVQAERTYAPDVLAKVERRWQERERRRAARGSVR</sequence>
<organism evidence="1 2">
    <name type="scientific">Streptomyces rapamycinicus (strain ATCC 29253 / DSM 41530 / NRRL 5491 / AYB-994)</name>
    <name type="common">Streptomyces hygroscopicus (strain ATCC 29253)</name>
    <dbReference type="NCBI Taxonomy" id="1343740"/>
    <lineage>
        <taxon>Bacteria</taxon>
        <taxon>Bacillati</taxon>
        <taxon>Actinomycetota</taxon>
        <taxon>Actinomycetes</taxon>
        <taxon>Kitasatosporales</taxon>
        <taxon>Streptomycetaceae</taxon>
        <taxon>Streptomyces</taxon>
        <taxon>Streptomyces violaceusniger group</taxon>
    </lineage>
</organism>
<dbReference type="InterPro" id="IPR001753">
    <property type="entry name" value="Enoyl-CoA_hydra/iso"/>
</dbReference>
<dbReference type="GO" id="GO:0003824">
    <property type="term" value="F:catalytic activity"/>
    <property type="evidence" value="ECO:0007669"/>
    <property type="project" value="UniProtKB-ARBA"/>
</dbReference>
<dbReference type="CDD" id="cd06558">
    <property type="entry name" value="crotonase-like"/>
    <property type="match status" value="1"/>
</dbReference>
<evidence type="ECO:0000313" key="2">
    <source>
        <dbReference type="Proteomes" id="UP000281594"/>
    </source>
</evidence>
<dbReference type="STRING" id="1343740.M271_00275"/>
<dbReference type="PANTHER" id="PTHR11941:SF54">
    <property type="entry name" value="ENOYL-COA HYDRATASE, MITOCHONDRIAL"/>
    <property type="match status" value="1"/>
</dbReference>
<proteinExistence type="predicted"/>
<name>A0A0A0N5Q7_STRRN</name>
<dbReference type="EMBL" id="QYCY01000002">
    <property type="protein sequence ID" value="RLV76227.1"/>
    <property type="molecule type" value="Genomic_DNA"/>
</dbReference>
<evidence type="ECO:0000313" key="1">
    <source>
        <dbReference type="EMBL" id="RLV76227.1"/>
    </source>
</evidence>
<dbReference type="HOGENOM" id="CLU_680853_0_0_11"/>
<accession>A0A0A0N5Q7</accession>
<dbReference type="KEGG" id="src:M271_00275"/>
<dbReference type="PANTHER" id="PTHR11941">
    <property type="entry name" value="ENOYL-COA HYDRATASE-RELATED"/>
    <property type="match status" value="1"/>
</dbReference>